<keyword evidence="4" id="KW-1185">Reference proteome</keyword>
<feature type="compositionally biased region" description="Low complexity" evidence="1">
    <location>
        <begin position="74"/>
        <end position="109"/>
    </location>
</feature>
<dbReference type="CDD" id="cd00054">
    <property type="entry name" value="EGF_CA"/>
    <property type="match status" value="1"/>
</dbReference>
<feature type="compositionally biased region" description="Polar residues" evidence="1">
    <location>
        <begin position="1"/>
        <end position="12"/>
    </location>
</feature>
<organism evidence="3 4">
    <name type="scientific">Schistosoma japonicum</name>
    <name type="common">Blood fluke</name>
    <dbReference type="NCBI Taxonomy" id="6182"/>
    <lineage>
        <taxon>Eukaryota</taxon>
        <taxon>Metazoa</taxon>
        <taxon>Spiralia</taxon>
        <taxon>Lophotrochozoa</taxon>
        <taxon>Platyhelminthes</taxon>
        <taxon>Trematoda</taxon>
        <taxon>Digenea</taxon>
        <taxon>Strigeidida</taxon>
        <taxon>Schistosomatoidea</taxon>
        <taxon>Schistosomatidae</taxon>
        <taxon>Schistosoma</taxon>
    </lineage>
</organism>
<feature type="region of interest" description="Disordered" evidence="1">
    <location>
        <begin position="130"/>
        <end position="177"/>
    </location>
</feature>
<evidence type="ECO:0000256" key="2">
    <source>
        <dbReference type="SAM" id="Phobius"/>
    </source>
</evidence>
<protein>
    <recommendedName>
        <fullName evidence="5">EGF-like domain-containing protein</fullName>
    </recommendedName>
</protein>
<dbReference type="OrthoDB" id="6269192at2759"/>
<feature type="compositionally biased region" description="Low complexity" evidence="1">
    <location>
        <begin position="13"/>
        <end position="48"/>
    </location>
</feature>
<evidence type="ECO:0000313" key="3">
    <source>
        <dbReference type="EMBL" id="TNN13818.1"/>
    </source>
</evidence>
<evidence type="ECO:0000256" key="1">
    <source>
        <dbReference type="SAM" id="MobiDB-lite"/>
    </source>
</evidence>
<feature type="compositionally biased region" description="Polar residues" evidence="1">
    <location>
        <begin position="49"/>
        <end position="73"/>
    </location>
</feature>
<keyword evidence="2" id="KW-1133">Transmembrane helix</keyword>
<comment type="caution">
    <text evidence="3">The sequence shown here is derived from an EMBL/GenBank/DDBJ whole genome shotgun (WGS) entry which is preliminary data.</text>
</comment>
<keyword evidence="2" id="KW-0472">Membrane</keyword>
<reference evidence="3 4" key="1">
    <citation type="submission" date="2019-03" db="EMBL/GenBank/DDBJ databases">
        <title>An improved genome assembly of the fluke Schistosoma japonicum.</title>
        <authorList>
            <person name="Hu W."/>
            <person name="Luo F."/>
            <person name="Yin M."/>
            <person name="Mo X."/>
            <person name="Sun C."/>
            <person name="Wu Q."/>
            <person name="Zhu B."/>
            <person name="Xiang M."/>
            <person name="Wang J."/>
            <person name="Wang Y."/>
            <person name="Zhang T."/>
            <person name="Xu B."/>
            <person name="Zheng H."/>
            <person name="Feng Z."/>
        </authorList>
    </citation>
    <scope>NUCLEOTIDE SEQUENCE [LARGE SCALE GENOMIC DNA]</scope>
    <source>
        <strain evidence="3">HuSjv2</strain>
        <tissue evidence="3">Worms</tissue>
    </source>
</reference>
<dbReference type="AlphaFoldDB" id="A0A4Z2DBM6"/>
<sequence length="439" mass="46289">TSMAFSSQSSTNIPSVESSQSSSSSSTSSPTSSEPTSISSTPTHHQTTADASIVTSIPPTDTSMAFSSQSSTNIPSVESSQSSSSSSTSSPTSSEPTSISSTPTHHQTTADASIVTNTTIVVTQGSTISTLNSTSLSSTGHIETSTTGLNATTTATELSSTTPTSSEQSKQTSQTFGHSTNATVSVVSVTVSSTNTSTAVTVATTTTTTSFVTSVNTLFQVKAILYTVTTGKYVQWINDYTDKTSNAYKTLSTNYCTLLINSLLTSSTLINQRALCTVKQFIRITTNLQLKRQISNVITDAVQGDAEIQLKTLIGSQLNQVQFTEILLNGYHMLNLTSGNSLTNFVVTRTSPTITCSQTQSICGQHASCRNTDNGVTCTCDPMWKDVNPSDPGQNCTLHPGTIALIVFAGILLAIAIGALIYFLIRTESIKKLRLKQVM</sequence>
<proteinExistence type="predicted"/>
<feature type="region of interest" description="Disordered" evidence="1">
    <location>
        <begin position="1"/>
        <end position="112"/>
    </location>
</feature>
<gene>
    <name evidence="3" type="ORF">EWB00_002591</name>
</gene>
<evidence type="ECO:0000313" key="4">
    <source>
        <dbReference type="Proteomes" id="UP000311919"/>
    </source>
</evidence>
<dbReference type="EMBL" id="SKCS01000183">
    <property type="protein sequence ID" value="TNN13818.1"/>
    <property type="molecule type" value="Genomic_DNA"/>
</dbReference>
<feature type="non-terminal residue" evidence="3">
    <location>
        <position position="1"/>
    </location>
</feature>
<evidence type="ECO:0008006" key="5">
    <source>
        <dbReference type="Google" id="ProtNLM"/>
    </source>
</evidence>
<feature type="transmembrane region" description="Helical" evidence="2">
    <location>
        <begin position="403"/>
        <end position="425"/>
    </location>
</feature>
<dbReference type="Proteomes" id="UP000311919">
    <property type="component" value="Unassembled WGS sequence"/>
</dbReference>
<dbReference type="STRING" id="6182.A0A4Z2DBM6"/>
<accession>A0A4Z2DBM6</accession>
<name>A0A4Z2DBM6_SCHJA</name>
<keyword evidence="2" id="KW-0812">Transmembrane</keyword>